<dbReference type="Pfam" id="PF13715">
    <property type="entry name" value="CarbopepD_reg_2"/>
    <property type="match status" value="1"/>
</dbReference>
<dbReference type="Gene3D" id="2.60.40.1120">
    <property type="entry name" value="Carboxypeptidase-like, regulatory domain"/>
    <property type="match status" value="1"/>
</dbReference>
<keyword evidence="5 10" id="KW-0732">Signal</keyword>
<evidence type="ECO:0000256" key="3">
    <source>
        <dbReference type="ARBA" id="ARBA00022452"/>
    </source>
</evidence>
<feature type="signal peptide" evidence="10">
    <location>
        <begin position="1"/>
        <end position="22"/>
    </location>
</feature>
<comment type="caution">
    <text evidence="13">The sequence shown here is derived from an EMBL/GenBank/DDBJ whole genome shotgun (WGS) entry which is preliminary data.</text>
</comment>
<dbReference type="PANTHER" id="PTHR30069:SF29">
    <property type="entry name" value="HEMOGLOBIN AND HEMOGLOBIN-HAPTOGLOBIN-BINDING PROTEIN 1-RELATED"/>
    <property type="match status" value="1"/>
</dbReference>
<dbReference type="InterPro" id="IPR008969">
    <property type="entry name" value="CarboxyPept-like_regulatory"/>
</dbReference>
<dbReference type="SUPFAM" id="SSF49464">
    <property type="entry name" value="Carboxypeptidase regulatory domain-like"/>
    <property type="match status" value="1"/>
</dbReference>
<dbReference type="Pfam" id="PF07715">
    <property type="entry name" value="Plug"/>
    <property type="match status" value="1"/>
</dbReference>
<evidence type="ECO:0000256" key="9">
    <source>
        <dbReference type="SAM" id="MobiDB-lite"/>
    </source>
</evidence>
<evidence type="ECO:0000256" key="10">
    <source>
        <dbReference type="SAM" id="SignalP"/>
    </source>
</evidence>
<dbReference type="Gene3D" id="2.40.170.20">
    <property type="entry name" value="TonB-dependent receptor, beta-barrel domain"/>
    <property type="match status" value="1"/>
</dbReference>
<reference evidence="13 14" key="1">
    <citation type="submission" date="2021-05" db="EMBL/GenBank/DDBJ databases">
        <authorList>
            <person name="Zhang Z.D."/>
            <person name="Osman G."/>
        </authorList>
    </citation>
    <scope>NUCLEOTIDE SEQUENCE [LARGE SCALE GENOMIC DNA]</scope>
    <source>
        <strain evidence="13 14">KCTC 32217</strain>
    </source>
</reference>
<evidence type="ECO:0000313" key="13">
    <source>
        <dbReference type="EMBL" id="MBS9523059.1"/>
    </source>
</evidence>
<dbReference type="InterPro" id="IPR036942">
    <property type="entry name" value="Beta-barrel_TonB_sf"/>
</dbReference>
<keyword evidence="7 8" id="KW-0998">Cell outer membrane</keyword>
<feature type="compositionally biased region" description="Basic and acidic residues" evidence="9">
    <location>
        <begin position="813"/>
        <end position="822"/>
    </location>
</feature>
<dbReference type="AlphaFoldDB" id="A0AAP2CGB1"/>
<dbReference type="InterPro" id="IPR012910">
    <property type="entry name" value="Plug_dom"/>
</dbReference>
<dbReference type="RefSeq" id="WP_213943926.1">
    <property type="nucleotide sequence ID" value="NZ_JAHCMY010000001.1"/>
</dbReference>
<dbReference type="GO" id="GO:0015344">
    <property type="term" value="F:siderophore uptake transmembrane transporter activity"/>
    <property type="evidence" value="ECO:0007669"/>
    <property type="project" value="TreeGrafter"/>
</dbReference>
<dbReference type="Gene3D" id="2.170.130.10">
    <property type="entry name" value="TonB-dependent receptor, plug domain"/>
    <property type="match status" value="1"/>
</dbReference>
<evidence type="ECO:0000256" key="6">
    <source>
        <dbReference type="ARBA" id="ARBA00023136"/>
    </source>
</evidence>
<keyword evidence="6 8" id="KW-0472">Membrane</keyword>
<evidence type="ECO:0000256" key="4">
    <source>
        <dbReference type="ARBA" id="ARBA00022692"/>
    </source>
</evidence>
<evidence type="ECO:0000256" key="8">
    <source>
        <dbReference type="PROSITE-ProRule" id="PRU01360"/>
    </source>
</evidence>
<dbReference type="Pfam" id="PF14905">
    <property type="entry name" value="OMP_b-brl_3"/>
    <property type="match status" value="1"/>
</dbReference>
<keyword evidence="13" id="KW-0675">Receptor</keyword>
<feature type="chain" id="PRO_5042812737" evidence="10">
    <location>
        <begin position="23"/>
        <end position="830"/>
    </location>
</feature>
<dbReference type="InterPro" id="IPR041700">
    <property type="entry name" value="OMP_b-brl_3"/>
</dbReference>
<keyword evidence="3 8" id="KW-1134">Transmembrane beta strand</keyword>
<comment type="similarity">
    <text evidence="8">Belongs to the TonB-dependent receptor family.</text>
</comment>
<dbReference type="EMBL" id="JAHCMY010000001">
    <property type="protein sequence ID" value="MBS9523059.1"/>
    <property type="molecule type" value="Genomic_DNA"/>
</dbReference>
<keyword evidence="14" id="KW-1185">Reference proteome</keyword>
<gene>
    <name evidence="13" type="ORF">KI659_03425</name>
</gene>
<dbReference type="InterPro" id="IPR039426">
    <property type="entry name" value="TonB-dep_rcpt-like"/>
</dbReference>
<keyword evidence="4 8" id="KW-0812">Transmembrane</keyword>
<keyword evidence="2 8" id="KW-0813">Transport</keyword>
<feature type="domain" description="Outer membrane protein beta-barrel" evidence="12">
    <location>
        <begin position="387"/>
        <end position="795"/>
    </location>
</feature>
<dbReference type="Proteomes" id="UP001319104">
    <property type="component" value="Unassembled WGS sequence"/>
</dbReference>
<organism evidence="13 14">
    <name type="scientific">Litoribacter ruber</name>
    <dbReference type="NCBI Taxonomy" id="702568"/>
    <lineage>
        <taxon>Bacteria</taxon>
        <taxon>Pseudomonadati</taxon>
        <taxon>Bacteroidota</taxon>
        <taxon>Cytophagia</taxon>
        <taxon>Cytophagales</taxon>
        <taxon>Cyclobacteriaceae</taxon>
        <taxon>Litoribacter</taxon>
    </lineage>
</organism>
<proteinExistence type="inferred from homology"/>
<evidence type="ECO:0000256" key="2">
    <source>
        <dbReference type="ARBA" id="ARBA00022448"/>
    </source>
</evidence>
<accession>A0AAP2CGB1</accession>
<sequence>MKIRKHLLLLAVLSFFGWSASAQQSSDKPSYQISGQLISEGSGEPVSYANVVLFDAEGNNKAGAVADDEGYFFITGFGNGNYKIQASFMGFQTLSKENIQITSERPSVNLGKLELTEESVALQEVVVQGQRNLIEERVDRTIYNAENDRTTVGGDAADVLRRVPMLSVDLDGNVSLRGSQNIQVLIDNKPSTITASSVADALRQIPADQIKTVEVITSPSAKYDAEGAGGIINIVTKKNNLQGASMNVNSSVGVRGSNLGINANARKGKMGFSLGGFGRAGYNILGSFDNDQFVNNPEGPMTRTNQTADTRTNMLMGRYSLGWDYDINKYNWVGASINFGMFNFRNRQDNLLSNTFQEDELINSILREVSIDNLSNTIDASLNYTRTYDTPSKEFSVMTLFSRNNRVNDFINLNYDPTQAFIASRTLNENSSNNQEFTVQLDYQTPINKNQIVEFGAKNILRQVVSDFRYFTADGSDGEYELIDNAQLNNVFNYNQNVSAAYLSYTLNFLDNYTLKAGTRYEYTVIDADFRDEQQVEIPSYGVLVPSVNISRKLKNGNMLKAAYNRRIQRPSLQFLNPNLQAANPLFVTQGNPLLDPEFTDNFEVGYNTFYKIATINMSAFMRKSTGSIQAIRTPLENNGILTTFENIGSEDAYGLNLFTNFQFSKNFSVNGSVDAFYAVLDNNVPDPLYNSSNEGFVVSGRMFANYNFAESWMLQGFGFMRGRQVQLQGYQGGMYFYGLNLNKQFNEKKGSIGIGADNFLTRGMVINSEINSPTINQTSTTVMRNMNFKVNFTYRIGKMNVAQQSRRKKRSINNEDMKEGESSAPVMNN</sequence>
<dbReference type="PROSITE" id="PS52016">
    <property type="entry name" value="TONB_DEPENDENT_REC_3"/>
    <property type="match status" value="1"/>
</dbReference>
<evidence type="ECO:0000259" key="12">
    <source>
        <dbReference type="Pfam" id="PF14905"/>
    </source>
</evidence>
<dbReference type="SUPFAM" id="SSF56935">
    <property type="entry name" value="Porins"/>
    <property type="match status" value="1"/>
</dbReference>
<dbReference type="GO" id="GO:0044718">
    <property type="term" value="P:siderophore transmembrane transport"/>
    <property type="evidence" value="ECO:0007669"/>
    <property type="project" value="TreeGrafter"/>
</dbReference>
<evidence type="ECO:0000256" key="5">
    <source>
        <dbReference type="ARBA" id="ARBA00022729"/>
    </source>
</evidence>
<evidence type="ECO:0000256" key="7">
    <source>
        <dbReference type="ARBA" id="ARBA00023237"/>
    </source>
</evidence>
<feature type="region of interest" description="Disordered" evidence="9">
    <location>
        <begin position="804"/>
        <end position="830"/>
    </location>
</feature>
<evidence type="ECO:0000259" key="11">
    <source>
        <dbReference type="Pfam" id="PF07715"/>
    </source>
</evidence>
<evidence type="ECO:0000313" key="14">
    <source>
        <dbReference type="Proteomes" id="UP001319104"/>
    </source>
</evidence>
<dbReference type="InterPro" id="IPR037066">
    <property type="entry name" value="Plug_dom_sf"/>
</dbReference>
<evidence type="ECO:0000256" key="1">
    <source>
        <dbReference type="ARBA" id="ARBA00004571"/>
    </source>
</evidence>
<dbReference type="GO" id="GO:0009279">
    <property type="term" value="C:cell outer membrane"/>
    <property type="evidence" value="ECO:0007669"/>
    <property type="project" value="UniProtKB-SubCell"/>
</dbReference>
<feature type="domain" description="TonB-dependent receptor plug" evidence="11">
    <location>
        <begin position="140"/>
        <end position="231"/>
    </location>
</feature>
<name>A0AAP2CGB1_9BACT</name>
<protein>
    <submittedName>
        <fullName evidence="13">TonB-dependent receptor</fullName>
    </submittedName>
</protein>
<dbReference type="PANTHER" id="PTHR30069">
    <property type="entry name" value="TONB-DEPENDENT OUTER MEMBRANE RECEPTOR"/>
    <property type="match status" value="1"/>
</dbReference>
<comment type="subcellular location">
    <subcellularLocation>
        <location evidence="1 8">Cell outer membrane</location>
        <topology evidence="1 8">Multi-pass membrane protein</topology>
    </subcellularLocation>
</comment>